<evidence type="ECO:0000313" key="1">
    <source>
        <dbReference type="EMBL" id="KAF2195150.1"/>
    </source>
</evidence>
<organism evidence="1 2">
    <name type="scientific">Zopfia rhizophila CBS 207.26</name>
    <dbReference type="NCBI Taxonomy" id="1314779"/>
    <lineage>
        <taxon>Eukaryota</taxon>
        <taxon>Fungi</taxon>
        <taxon>Dikarya</taxon>
        <taxon>Ascomycota</taxon>
        <taxon>Pezizomycotina</taxon>
        <taxon>Dothideomycetes</taxon>
        <taxon>Dothideomycetes incertae sedis</taxon>
        <taxon>Zopfiaceae</taxon>
        <taxon>Zopfia</taxon>
    </lineage>
</organism>
<protein>
    <submittedName>
        <fullName evidence="1">Uncharacterized protein</fullName>
    </submittedName>
</protein>
<proteinExistence type="predicted"/>
<reference evidence="1" key="1">
    <citation type="journal article" date="2020" name="Stud. Mycol.">
        <title>101 Dothideomycetes genomes: a test case for predicting lifestyles and emergence of pathogens.</title>
        <authorList>
            <person name="Haridas S."/>
            <person name="Albert R."/>
            <person name="Binder M."/>
            <person name="Bloem J."/>
            <person name="Labutti K."/>
            <person name="Salamov A."/>
            <person name="Andreopoulos B."/>
            <person name="Baker S."/>
            <person name="Barry K."/>
            <person name="Bills G."/>
            <person name="Bluhm B."/>
            <person name="Cannon C."/>
            <person name="Castanera R."/>
            <person name="Culley D."/>
            <person name="Daum C."/>
            <person name="Ezra D."/>
            <person name="Gonzalez J."/>
            <person name="Henrissat B."/>
            <person name="Kuo A."/>
            <person name="Liang C."/>
            <person name="Lipzen A."/>
            <person name="Lutzoni F."/>
            <person name="Magnuson J."/>
            <person name="Mondo S."/>
            <person name="Nolan M."/>
            <person name="Ohm R."/>
            <person name="Pangilinan J."/>
            <person name="Park H.-J."/>
            <person name="Ramirez L."/>
            <person name="Alfaro M."/>
            <person name="Sun H."/>
            <person name="Tritt A."/>
            <person name="Yoshinaga Y."/>
            <person name="Zwiers L.-H."/>
            <person name="Turgeon B."/>
            <person name="Goodwin S."/>
            <person name="Spatafora J."/>
            <person name="Crous P."/>
            <person name="Grigoriev I."/>
        </authorList>
    </citation>
    <scope>NUCLEOTIDE SEQUENCE</scope>
    <source>
        <strain evidence="1">CBS 207.26</strain>
    </source>
</reference>
<dbReference type="AlphaFoldDB" id="A0A6A6EYC6"/>
<dbReference type="Proteomes" id="UP000800200">
    <property type="component" value="Unassembled WGS sequence"/>
</dbReference>
<accession>A0A6A6EYC6</accession>
<keyword evidence="2" id="KW-1185">Reference proteome</keyword>
<evidence type="ECO:0000313" key="2">
    <source>
        <dbReference type="Proteomes" id="UP000800200"/>
    </source>
</evidence>
<name>A0A6A6EYC6_9PEZI</name>
<gene>
    <name evidence="1" type="ORF">K469DRAFT_544571</name>
</gene>
<dbReference type="OrthoDB" id="3929549at2759"/>
<dbReference type="EMBL" id="ML994610">
    <property type="protein sequence ID" value="KAF2195150.1"/>
    <property type="molecule type" value="Genomic_DNA"/>
</dbReference>
<sequence length="105" mass="12044">MGQKLPATTVNLVIAYLNNNRPVEEITNVTKASSATVYRIRLSLDLFGTPYAPRTVRIKVSLFTCLQELLKYLEYTPTAQLDEMQNYLHDEHKISCSISTIYRVF</sequence>